<sequence>MDRRKFFTAAGAGVAVAAVASATPAFASAPSSSLVPGREISKAASKHKPHPYVNKLNKIFKEAEAVVEWPKGYYRDVYTRIADLSQQLFDATSAQINPQLSRDAQILHNQALAMLNEEDQFETENRPAQLENRYTRVDMQLWRDRLAFDLKNPFNDEKATAGISAAPQKPLPANLEDFKVYSDNAGKFSIDFTVIPTGTYQRGGTPEEWASHNVDSYRAAWETPPAPGDHSSPLWHYAH</sequence>
<dbReference type="InterPro" id="IPR006311">
    <property type="entry name" value="TAT_signal"/>
</dbReference>
<gene>
    <name evidence="2" type="ORF">GCM10007359_04280</name>
</gene>
<dbReference type="PROSITE" id="PS51318">
    <property type="entry name" value="TAT"/>
    <property type="match status" value="1"/>
</dbReference>
<dbReference type="Proteomes" id="UP000600171">
    <property type="component" value="Unassembled WGS sequence"/>
</dbReference>
<evidence type="ECO:0000313" key="3">
    <source>
        <dbReference type="Proteomes" id="UP000600171"/>
    </source>
</evidence>
<keyword evidence="3" id="KW-1185">Reference proteome</keyword>
<evidence type="ECO:0008006" key="4">
    <source>
        <dbReference type="Google" id="ProtNLM"/>
    </source>
</evidence>
<feature type="signal peptide" evidence="1">
    <location>
        <begin position="1"/>
        <end position="27"/>
    </location>
</feature>
<accession>A0A917MQR0</accession>
<organism evidence="2 3">
    <name type="scientific">Rothia aerolata</name>
    <dbReference type="NCBI Taxonomy" id="1812262"/>
    <lineage>
        <taxon>Bacteria</taxon>
        <taxon>Bacillati</taxon>
        <taxon>Actinomycetota</taxon>
        <taxon>Actinomycetes</taxon>
        <taxon>Micrococcales</taxon>
        <taxon>Micrococcaceae</taxon>
        <taxon>Rothia</taxon>
    </lineage>
</organism>
<protein>
    <recommendedName>
        <fullName evidence="4">Tat (Twin-arginine translocation) pathway signal sequence</fullName>
    </recommendedName>
</protein>
<name>A0A917MQR0_9MICC</name>
<reference evidence="2 3" key="1">
    <citation type="journal article" date="2014" name="Int. J. Syst. Evol. Microbiol.">
        <title>Complete genome sequence of Corynebacterium casei LMG S-19264T (=DSM 44701T), isolated from a smear-ripened cheese.</title>
        <authorList>
            <consortium name="US DOE Joint Genome Institute (JGI-PGF)"/>
            <person name="Walter F."/>
            <person name="Albersmeier A."/>
            <person name="Kalinowski J."/>
            <person name="Ruckert C."/>
        </authorList>
    </citation>
    <scope>NUCLEOTIDE SEQUENCE [LARGE SCALE GENOMIC DNA]</scope>
    <source>
        <strain evidence="2 3">CCM 8669</strain>
    </source>
</reference>
<keyword evidence="1" id="KW-0732">Signal</keyword>
<evidence type="ECO:0000256" key="1">
    <source>
        <dbReference type="SAM" id="SignalP"/>
    </source>
</evidence>
<dbReference type="RefSeq" id="WP_188358681.1">
    <property type="nucleotide sequence ID" value="NZ_BMDC01000001.1"/>
</dbReference>
<feature type="chain" id="PRO_5037598599" description="Tat (Twin-arginine translocation) pathway signal sequence" evidence="1">
    <location>
        <begin position="28"/>
        <end position="239"/>
    </location>
</feature>
<proteinExistence type="predicted"/>
<dbReference type="EMBL" id="BMDC01000001">
    <property type="protein sequence ID" value="GGH58274.1"/>
    <property type="molecule type" value="Genomic_DNA"/>
</dbReference>
<dbReference type="AlphaFoldDB" id="A0A917MQR0"/>
<evidence type="ECO:0000313" key="2">
    <source>
        <dbReference type="EMBL" id="GGH58274.1"/>
    </source>
</evidence>
<comment type="caution">
    <text evidence="2">The sequence shown here is derived from an EMBL/GenBank/DDBJ whole genome shotgun (WGS) entry which is preliminary data.</text>
</comment>